<evidence type="ECO:0000256" key="2">
    <source>
        <dbReference type="ARBA" id="ARBA00023315"/>
    </source>
</evidence>
<proteinExistence type="predicted"/>
<evidence type="ECO:0000256" key="1">
    <source>
        <dbReference type="ARBA" id="ARBA00022679"/>
    </source>
</evidence>
<dbReference type="EMBL" id="CP027806">
    <property type="protein sequence ID" value="AXI99828.1"/>
    <property type="molecule type" value="Genomic_DNA"/>
</dbReference>
<dbReference type="RefSeq" id="WP_114983164.1">
    <property type="nucleotide sequence ID" value="NZ_CP027806.1"/>
</dbReference>
<evidence type="ECO:0000259" key="3">
    <source>
        <dbReference type="PROSITE" id="PS51186"/>
    </source>
</evidence>
<dbReference type="Pfam" id="PF00583">
    <property type="entry name" value="Acetyltransf_1"/>
    <property type="match status" value="1"/>
</dbReference>
<evidence type="ECO:0000313" key="5">
    <source>
        <dbReference type="Proteomes" id="UP000254808"/>
    </source>
</evidence>
<name>A0A345UH77_9BACT</name>
<dbReference type="KEGG" id="cprv:CYPRO_0544"/>
<dbReference type="Gene3D" id="3.40.630.30">
    <property type="match status" value="1"/>
</dbReference>
<reference evidence="4 5" key="1">
    <citation type="submission" date="2018-03" db="EMBL/GenBank/DDBJ databases">
        <title>Phenotypic and genomic properties of Cyclonatronum proteinivorum gen. nov., sp. nov., a haloalkaliphilic bacteroidete from soda lakes possessing Na+-translocating rhodopsin.</title>
        <authorList>
            <person name="Toshchakov S.V."/>
            <person name="Korzhenkov A."/>
            <person name="Samarov N.I."/>
            <person name="Kublanov I.V."/>
            <person name="Muntyan M.S."/>
            <person name="Sorokin D.Y."/>
        </authorList>
    </citation>
    <scope>NUCLEOTIDE SEQUENCE [LARGE SCALE GENOMIC DNA]</scope>
    <source>
        <strain evidence="4 5">Omega</strain>
    </source>
</reference>
<dbReference type="GO" id="GO:0016747">
    <property type="term" value="F:acyltransferase activity, transferring groups other than amino-acyl groups"/>
    <property type="evidence" value="ECO:0007669"/>
    <property type="project" value="InterPro"/>
</dbReference>
<accession>A0A345UH77</accession>
<dbReference type="AlphaFoldDB" id="A0A345UH77"/>
<dbReference type="PANTHER" id="PTHR43877">
    <property type="entry name" value="AMINOALKYLPHOSPHONATE N-ACETYLTRANSFERASE-RELATED-RELATED"/>
    <property type="match status" value="1"/>
</dbReference>
<gene>
    <name evidence="4" type="ORF">CYPRO_0544</name>
</gene>
<dbReference type="CDD" id="cd04301">
    <property type="entry name" value="NAT_SF"/>
    <property type="match status" value="1"/>
</dbReference>
<feature type="domain" description="N-acetyltransferase" evidence="3">
    <location>
        <begin position="5"/>
        <end position="155"/>
    </location>
</feature>
<keyword evidence="1 4" id="KW-0808">Transferase</keyword>
<keyword evidence="5" id="KW-1185">Reference proteome</keyword>
<dbReference type="InterPro" id="IPR000182">
    <property type="entry name" value="GNAT_dom"/>
</dbReference>
<sequence length="161" mass="17901">MTITVKIADYEDPQDAAALLNILNSYSRDTMGQGHNLDPYVIENLIAELEDFPTAVSFLAYADGQPAGLANCFLGLSTFSARRLMNIHDLAVLPEFRGHGVGRKLLEAVETRARQMRCCKITLEVRDDNRAKALYLRHGYKPGTPEMLFWSKGLEVRGEGG</sequence>
<dbReference type="SUPFAM" id="SSF55729">
    <property type="entry name" value="Acyl-CoA N-acyltransferases (Nat)"/>
    <property type="match status" value="1"/>
</dbReference>
<dbReference type="PROSITE" id="PS51186">
    <property type="entry name" value="GNAT"/>
    <property type="match status" value="1"/>
</dbReference>
<evidence type="ECO:0000313" key="4">
    <source>
        <dbReference type="EMBL" id="AXI99828.1"/>
    </source>
</evidence>
<dbReference type="InterPro" id="IPR016181">
    <property type="entry name" value="Acyl_CoA_acyltransferase"/>
</dbReference>
<keyword evidence="2" id="KW-0012">Acyltransferase</keyword>
<organism evidence="4 5">
    <name type="scientific">Cyclonatronum proteinivorum</name>
    <dbReference type="NCBI Taxonomy" id="1457365"/>
    <lineage>
        <taxon>Bacteria</taxon>
        <taxon>Pseudomonadati</taxon>
        <taxon>Balneolota</taxon>
        <taxon>Balneolia</taxon>
        <taxon>Balneolales</taxon>
        <taxon>Cyclonatronaceae</taxon>
        <taxon>Cyclonatronum</taxon>
    </lineage>
</organism>
<protein>
    <submittedName>
        <fullName evidence="4">Acetyltransferase (GNAT) family protein</fullName>
    </submittedName>
</protein>
<dbReference type="Proteomes" id="UP000254808">
    <property type="component" value="Chromosome"/>
</dbReference>
<dbReference type="InterPro" id="IPR050832">
    <property type="entry name" value="Bact_Acetyltransf"/>
</dbReference>
<dbReference type="OrthoDB" id="9799601at2"/>